<dbReference type="EMBL" id="JAPUUL010004416">
    <property type="protein sequence ID" value="KAJ8119440.1"/>
    <property type="molecule type" value="Genomic_DNA"/>
</dbReference>
<organism evidence="1 2">
    <name type="scientific">Lasiodiplodia mahajangana</name>
    <dbReference type="NCBI Taxonomy" id="1108764"/>
    <lineage>
        <taxon>Eukaryota</taxon>
        <taxon>Fungi</taxon>
        <taxon>Dikarya</taxon>
        <taxon>Ascomycota</taxon>
        <taxon>Pezizomycotina</taxon>
        <taxon>Dothideomycetes</taxon>
        <taxon>Dothideomycetes incertae sedis</taxon>
        <taxon>Botryosphaeriales</taxon>
        <taxon>Botryosphaeriaceae</taxon>
        <taxon>Lasiodiplodia</taxon>
    </lineage>
</organism>
<sequence length="75" mass="7985">MAAAAKSPTTPGPSERTPAPNDFMTGYTLGLIGGVRSWMTKSRRNLRDSRPASDDESEESDSKSNDRGRPVASAS</sequence>
<reference evidence="1" key="1">
    <citation type="submission" date="2022-12" db="EMBL/GenBank/DDBJ databases">
        <title>Genome Sequence of Lasiodiplodia mahajangana.</title>
        <authorList>
            <person name="Buettner E."/>
        </authorList>
    </citation>
    <scope>NUCLEOTIDE SEQUENCE</scope>
    <source>
        <strain evidence="1">VT137</strain>
    </source>
</reference>
<comment type="caution">
    <text evidence="1">The sequence shown here is derived from an EMBL/GenBank/DDBJ whole genome shotgun (WGS) entry which is preliminary data.</text>
</comment>
<evidence type="ECO:0000313" key="2">
    <source>
        <dbReference type="Proteomes" id="UP001153332"/>
    </source>
</evidence>
<evidence type="ECO:0000313" key="1">
    <source>
        <dbReference type="EMBL" id="KAJ8119440.1"/>
    </source>
</evidence>
<dbReference type="Proteomes" id="UP001153332">
    <property type="component" value="Unassembled WGS sequence"/>
</dbReference>
<accession>A0ACC2IW94</accession>
<keyword evidence="2" id="KW-1185">Reference proteome</keyword>
<proteinExistence type="predicted"/>
<protein>
    <submittedName>
        <fullName evidence="1">Uncharacterized protein</fullName>
    </submittedName>
</protein>
<gene>
    <name evidence="1" type="ORF">O1611_g10613</name>
</gene>
<name>A0ACC2IW94_9PEZI</name>